<dbReference type="InterPro" id="IPR031968">
    <property type="entry name" value="VASt"/>
</dbReference>
<dbReference type="GO" id="GO:0005789">
    <property type="term" value="C:endoplasmic reticulum membrane"/>
    <property type="evidence" value="ECO:0007669"/>
    <property type="project" value="TreeGrafter"/>
</dbReference>
<dbReference type="KEGG" id="dhe:111594236"/>
<name>A0A6J1LIR5_DROHY</name>
<feature type="domain" description="VASt" evidence="3">
    <location>
        <begin position="19"/>
        <end position="191"/>
    </location>
</feature>
<gene>
    <name evidence="5" type="primary">LOC111594236</name>
</gene>
<reference evidence="5" key="1">
    <citation type="submission" date="2025-08" db="UniProtKB">
        <authorList>
            <consortium name="RefSeq"/>
        </authorList>
    </citation>
    <scope>IDENTIFICATION</scope>
    <source>
        <strain evidence="5">15085-1641.00</strain>
        <tissue evidence="5">Whole body</tissue>
    </source>
</reference>
<keyword evidence="2" id="KW-0472">Membrane</keyword>
<proteinExistence type="predicted"/>
<evidence type="ECO:0000313" key="5">
    <source>
        <dbReference type="RefSeq" id="XP_023163216.1"/>
    </source>
</evidence>
<dbReference type="InterPro" id="IPR051482">
    <property type="entry name" value="Cholesterol_transport"/>
</dbReference>
<evidence type="ECO:0000256" key="1">
    <source>
        <dbReference type="ARBA" id="ARBA00004370"/>
    </source>
</evidence>
<keyword evidence="4" id="KW-1185">Reference proteome</keyword>
<evidence type="ECO:0000256" key="2">
    <source>
        <dbReference type="ARBA" id="ARBA00023136"/>
    </source>
</evidence>
<comment type="subcellular location">
    <subcellularLocation>
        <location evidence="1">Membrane</location>
    </subcellularLocation>
</comment>
<dbReference type="OMA" id="FIKSTWA"/>
<dbReference type="RefSeq" id="XP_023163216.1">
    <property type="nucleotide sequence ID" value="XM_023307448.1"/>
</dbReference>
<dbReference type="GO" id="GO:0140268">
    <property type="term" value="C:endoplasmic reticulum-plasma membrane contact site"/>
    <property type="evidence" value="ECO:0007669"/>
    <property type="project" value="TreeGrafter"/>
</dbReference>
<protein>
    <submittedName>
        <fullName evidence="5">Protein Aster-B</fullName>
    </submittedName>
</protein>
<dbReference type="PANTHER" id="PTHR23319:SF4">
    <property type="entry name" value="GRAM DOMAIN CONTAINING 1B, ISOFORM E"/>
    <property type="match status" value="1"/>
</dbReference>
<dbReference type="GO" id="GO:0005886">
    <property type="term" value="C:plasma membrane"/>
    <property type="evidence" value="ECO:0007669"/>
    <property type="project" value="TreeGrafter"/>
</dbReference>
<dbReference type="GeneID" id="111594236"/>
<dbReference type="PROSITE" id="PS51778">
    <property type="entry name" value="VAST"/>
    <property type="match status" value="1"/>
</dbReference>
<accession>A0A6J1LIR5</accession>
<dbReference type="OrthoDB" id="2162691at2759"/>
<dbReference type="Proteomes" id="UP000504633">
    <property type="component" value="Unplaced"/>
</dbReference>
<evidence type="ECO:0000313" key="4">
    <source>
        <dbReference type="Proteomes" id="UP000504633"/>
    </source>
</evidence>
<organism evidence="4 5">
    <name type="scientific">Drosophila hydei</name>
    <name type="common">Fruit fly</name>
    <dbReference type="NCBI Taxonomy" id="7224"/>
    <lineage>
        <taxon>Eukaryota</taxon>
        <taxon>Metazoa</taxon>
        <taxon>Ecdysozoa</taxon>
        <taxon>Arthropoda</taxon>
        <taxon>Hexapoda</taxon>
        <taxon>Insecta</taxon>
        <taxon>Pterygota</taxon>
        <taxon>Neoptera</taxon>
        <taxon>Endopterygota</taxon>
        <taxon>Diptera</taxon>
        <taxon>Brachycera</taxon>
        <taxon>Muscomorpha</taxon>
        <taxon>Ephydroidea</taxon>
        <taxon>Drosophilidae</taxon>
        <taxon>Drosophila</taxon>
    </lineage>
</organism>
<dbReference type="AlphaFoldDB" id="A0A6J1LIR5"/>
<evidence type="ECO:0000259" key="3">
    <source>
        <dbReference type="PROSITE" id="PS51778"/>
    </source>
</evidence>
<dbReference type="GO" id="GO:0032934">
    <property type="term" value="F:sterol binding"/>
    <property type="evidence" value="ECO:0007669"/>
    <property type="project" value="TreeGrafter"/>
</dbReference>
<sequence length="192" mass="21691">MKSAEMSTGTSRTCDSDHDGRLIMKEHFRLQVDKLFNMLFSSTSTFIADFHDKRKSTELCMGPWKNGKDGQQVRHINVTVALQANVGPKSSKVTEFQTMRACSCPGEIYSIDVLSVNEGIPYADVFNIATHYCLVRSENNGTDMLVFGNVNFIKSTWAVVKAFIVKHSYEGLSEYFHCLSEQLQEVSKKEKK</sequence>
<dbReference type="GO" id="GO:0120015">
    <property type="term" value="F:sterol transfer activity"/>
    <property type="evidence" value="ECO:0007669"/>
    <property type="project" value="TreeGrafter"/>
</dbReference>
<dbReference type="GO" id="GO:0032366">
    <property type="term" value="P:intracellular sterol transport"/>
    <property type="evidence" value="ECO:0007669"/>
    <property type="project" value="TreeGrafter"/>
</dbReference>
<dbReference type="Pfam" id="PF16016">
    <property type="entry name" value="VASt"/>
    <property type="match status" value="1"/>
</dbReference>
<dbReference type="PANTHER" id="PTHR23319">
    <property type="entry name" value="GRAM DOMAIN CONTAINING 1B, ISOFORM E"/>
    <property type="match status" value="1"/>
</dbReference>